<comment type="similarity">
    <text evidence="2">Belongs to the G-protein coupled receptor 2 family. Mth subfamily.</text>
</comment>
<comment type="caution">
    <text evidence="8">The sequence shown here is derived from an EMBL/GenBank/DDBJ whole genome shotgun (WGS) entry which is preliminary data.</text>
</comment>
<dbReference type="InterPro" id="IPR036272">
    <property type="entry name" value="Methuselah_N_sf"/>
</dbReference>
<comment type="subcellular location">
    <subcellularLocation>
        <location evidence="1">Endomembrane system</location>
        <topology evidence="1">Multi-pass membrane protein</topology>
    </subcellularLocation>
</comment>
<reference evidence="8 9" key="1">
    <citation type="submission" date="2023-03" db="EMBL/GenBank/DDBJ databases">
        <title>Genome insight into feeding habits of ladybird beetles.</title>
        <authorList>
            <person name="Li H.-S."/>
            <person name="Huang Y.-H."/>
            <person name="Pang H."/>
        </authorList>
    </citation>
    <scope>NUCLEOTIDE SEQUENCE [LARGE SCALE GENOMIC DNA]</scope>
    <source>
        <strain evidence="8">SYSU_2023b</strain>
        <tissue evidence="8">Whole body</tissue>
    </source>
</reference>
<keyword evidence="4" id="KW-1133">Transmembrane helix</keyword>
<keyword evidence="9" id="KW-1185">Reference proteome</keyword>
<dbReference type="EMBL" id="JARQZJ010000006">
    <property type="protein sequence ID" value="KAK9871564.1"/>
    <property type="molecule type" value="Genomic_DNA"/>
</dbReference>
<keyword evidence="7" id="KW-0807">Transducer</keyword>
<keyword evidence="5" id="KW-0297">G-protein coupled receptor</keyword>
<keyword evidence="6" id="KW-0675">Receptor</keyword>
<protein>
    <recommendedName>
        <fullName evidence="10">Methuselah N-terminal domain-containing protein</fullName>
    </recommendedName>
</protein>
<evidence type="ECO:0000256" key="4">
    <source>
        <dbReference type="ARBA" id="ARBA00022989"/>
    </source>
</evidence>
<evidence type="ECO:0000256" key="5">
    <source>
        <dbReference type="ARBA" id="ARBA00023040"/>
    </source>
</evidence>
<dbReference type="AlphaFoldDB" id="A0AAW1TLI6"/>
<evidence type="ECO:0008006" key="10">
    <source>
        <dbReference type="Google" id="ProtNLM"/>
    </source>
</evidence>
<evidence type="ECO:0000313" key="9">
    <source>
        <dbReference type="Proteomes" id="UP001431783"/>
    </source>
</evidence>
<evidence type="ECO:0000256" key="3">
    <source>
        <dbReference type="ARBA" id="ARBA00022692"/>
    </source>
</evidence>
<gene>
    <name evidence="8" type="ORF">WA026_012946</name>
</gene>
<proteinExistence type="inferred from homology"/>
<evidence type="ECO:0000313" key="8">
    <source>
        <dbReference type="EMBL" id="KAK9871564.1"/>
    </source>
</evidence>
<dbReference type="GO" id="GO:0012505">
    <property type="term" value="C:endomembrane system"/>
    <property type="evidence" value="ECO:0007669"/>
    <property type="project" value="UniProtKB-SubCell"/>
</dbReference>
<evidence type="ECO:0000256" key="6">
    <source>
        <dbReference type="ARBA" id="ARBA00023170"/>
    </source>
</evidence>
<evidence type="ECO:0000256" key="2">
    <source>
        <dbReference type="ARBA" id="ARBA00008979"/>
    </source>
</evidence>
<dbReference type="GO" id="GO:0004930">
    <property type="term" value="F:G protein-coupled receptor activity"/>
    <property type="evidence" value="ECO:0007669"/>
    <property type="project" value="UniProtKB-KW"/>
</dbReference>
<organism evidence="8 9">
    <name type="scientific">Henosepilachna vigintioctopunctata</name>
    <dbReference type="NCBI Taxonomy" id="420089"/>
    <lineage>
        <taxon>Eukaryota</taxon>
        <taxon>Metazoa</taxon>
        <taxon>Ecdysozoa</taxon>
        <taxon>Arthropoda</taxon>
        <taxon>Hexapoda</taxon>
        <taxon>Insecta</taxon>
        <taxon>Pterygota</taxon>
        <taxon>Neoptera</taxon>
        <taxon>Endopterygota</taxon>
        <taxon>Coleoptera</taxon>
        <taxon>Polyphaga</taxon>
        <taxon>Cucujiformia</taxon>
        <taxon>Coccinelloidea</taxon>
        <taxon>Coccinellidae</taxon>
        <taxon>Epilachninae</taxon>
        <taxon>Epilachnini</taxon>
        <taxon>Henosepilachna</taxon>
    </lineage>
</organism>
<accession>A0AAW1TLI6</accession>
<sequence length="263" mass="30165">MKFVKSYLIFDDSILALRMFVVSQYYSLKMFTLLVLFVLCSTECVLSSNQCSKKSNFKYDISDGHKEGSAIIKDGVRYEKQNYYSEGSVVWGCVCDVSKCIRKCCAEGQYPLKTNDSRICTPLPPDQVRSLSDGLKSKAETKDYNVVHGGIICNTELSLALPATNLKKDLHDGILDAYDMKFDYNEFCLDYVRNKLTSIICVNSDEQKYINSVGKYSNVNSSNFNYRDKNYYALGIDKTNRILKCFYILVQKREDIFQVVRQK</sequence>
<keyword evidence="3" id="KW-0812">Transmembrane</keyword>
<dbReference type="Proteomes" id="UP001431783">
    <property type="component" value="Unassembled WGS sequence"/>
</dbReference>
<dbReference type="SUPFAM" id="SSF63877">
    <property type="entry name" value="Methuselah ectodomain"/>
    <property type="match status" value="1"/>
</dbReference>
<evidence type="ECO:0000256" key="1">
    <source>
        <dbReference type="ARBA" id="ARBA00004127"/>
    </source>
</evidence>
<name>A0AAW1TLI6_9CUCU</name>
<evidence type="ECO:0000256" key="7">
    <source>
        <dbReference type="ARBA" id="ARBA00023224"/>
    </source>
</evidence>
<keyword evidence="4" id="KW-0472">Membrane</keyword>